<gene>
    <name evidence="2" type="ORF">V3391_12715</name>
</gene>
<keyword evidence="1" id="KW-1133">Transmembrane helix</keyword>
<name>A0ABU7WGG6_9GAMM</name>
<dbReference type="EMBL" id="JAZHBM010000003">
    <property type="protein sequence ID" value="MEF3083068.1"/>
    <property type="molecule type" value="Genomic_DNA"/>
</dbReference>
<evidence type="ECO:0000256" key="1">
    <source>
        <dbReference type="SAM" id="Phobius"/>
    </source>
</evidence>
<organism evidence="2 3">
    <name type="scientific">Luteimonas flava</name>
    <dbReference type="NCBI Taxonomy" id="3115822"/>
    <lineage>
        <taxon>Bacteria</taxon>
        <taxon>Pseudomonadati</taxon>
        <taxon>Pseudomonadota</taxon>
        <taxon>Gammaproteobacteria</taxon>
        <taxon>Lysobacterales</taxon>
        <taxon>Lysobacteraceae</taxon>
        <taxon>Luteimonas</taxon>
    </lineage>
</organism>
<keyword evidence="1" id="KW-0472">Membrane</keyword>
<accession>A0ABU7WGG6</accession>
<feature type="transmembrane region" description="Helical" evidence="1">
    <location>
        <begin position="53"/>
        <end position="70"/>
    </location>
</feature>
<keyword evidence="1" id="KW-0812">Transmembrane</keyword>
<proteinExistence type="predicted"/>
<evidence type="ECO:0000313" key="2">
    <source>
        <dbReference type="EMBL" id="MEF3083068.1"/>
    </source>
</evidence>
<dbReference type="Proteomes" id="UP001358324">
    <property type="component" value="Unassembled WGS sequence"/>
</dbReference>
<comment type="caution">
    <text evidence="2">The sequence shown here is derived from an EMBL/GenBank/DDBJ whole genome shotgun (WGS) entry which is preliminary data.</text>
</comment>
<sequence>MSVFWLRLADDTMLMVVAFLLAVALPAHAFVVGFGPNQAVGRGAVDKAFLTRGVVWLLSAALAIGVSQALR</sequence>
<reference evidence="2 3" key="1">
    <citation type="submission" date="2024-01" db="EMBL/GenBank/DDBJ databases">
        <title>Novel species of the genus Luteimonas isolated from rivers.</title>
        <authorList>
            <person name="Lu H."/>
        </authorList>
    </citation>
    <scope>NUCLEOTIDE SEQUENCE [LARGE SCALE GENOMIC DNA]</scope>
    <source>
        <strain evidence="2 3">SMYT11W</strain>
    </source>
</reference>
<dbReference type="RefSeq" id="WP_332078795.1">
    <property type="nucleotide sequence ID" value="NZ_JAZHBM010000003.1"/>
</dbReference>
<keyword evidence="3" id="KW-1185">Reference proteome</keyword>
<evidence type="ECO:0000313" key="3">
    <source>
        <dbReference type="Proteomes" id="UP001358324"/>
    </source>
</evidence>
<protein>
    <submittedName>
        <fullName evidence="2">Uncharacterized protein</fullName>
    </submittedName>
</protein>